<dbReference type="Proteomes" id="UP000663866">
    <property type="component" value="Unassembled WGS sequence"/>
</dbReference>
<proteinExistence type="predicted"/>
<name>A0A821E3Y5_9BILA</name>
<keyword evidence="3" id="KW-1185">Reference proteome</keyword>
<feature type="compositionally biased region" description="Polar residues" evidence="1">
    <location>
        <begin position="1"/>
        <end position="20"/>
    </location>
</feature>
<organism evidence="2 3">
    <name type="scientific">Rotaria magnacalcarata</name>
    <dbReference type="NCBI Taxonomy" id="392030"/>
    <lineage>
        <taxon>Eukaryota</taxon>
        <taxon>Metazoa</taxon>
        <taxon>Spiralia</taxon>
        <taxon>Gnathifera</taxon>
        <taxon>Rotifera</taxon>
        <taxon>Eurotatoria</taxon>
        <taxon>Bdelloidea</taxon>
        <taxon>Philodinida</taxon>
        <taxon>Philodinidae</taxon>
        <taxon>Rotaria</taxon>
    </lineage>
</organism>
<reference evidence="2" key="1">
    <citation type="submission" date="2021-02" db="EMBL/GenBank/DDBJ databases">
        <authorList>
            <person name="Nowell W R."/>
        </authorList>
    </citation>
    <scope>NUCLEOTIDE SEQUENCE</scope>
</reference>
<feature type="non-terminal residue" evidence="2">
    <location>
        <position position="48"/>
    </location>
</feature>
<dbReference type="AlphaFoldDB" id="A0A821E3Y5"/>
<evidence type="ECO:0000313" key="3">
    <source>
        <dbReference type="Proteomes" id="UP000663866"/>
    </source>
</evidence>
<feature type="non-terminal residue" evidence="2">
    <location>
        <position position="1"/>
    </location>
</feature>
<feature type="compositionally biased region" description="Basic and acidic residues" evidence="1">
    <location>
        <begin position="22"/>
        <end position="35"/>
    </location>
</feature>
<feature type="region of interest" description="Disordered" evidence="1">
    <location>
        <begin position="1"/>
        <end position="48"/>
    </location>
</feature>
<dbReference type="EMBL" id="CAJOBG010080422">
    <property type="protein sequence ID" value="CAF4629463.1"/>
    <property type="molecule type" value="Genomic_DNA"/>
</dbReference>
<evidence type="ECO:0000313" key="2">
    <source>
        <dbReference type="EMBL" id="CAF4629463.1"/>
    </source>
</evidence>
<gene>
    <name evidence="2" type="ORF">OVN521_LOCUS46181</name>
</gene>
<feature type="compositionally biased region" description="Polar residues" evidence="1">
    <location>
        <begin position="37"/>
        <end position="48"/>
    </location>
</feature>
<comment type="caution">
    <text evidence="2">The sequence shown here is derived from an EMBL/GenBank/DDBJ whole genome shotgun (WGS) entry which is preliminary data.</text>
</comment>
<accession>A0A821E3Y5</accession>
<protein>
    <submittedName>
        <fullName evidence="2">Uncharacterized protein</fullName>
    </submittedName>
</protein>
<sequence>MSVSSQQSFQQELTNDTPTEQKIVDQLRQSPKDTHLTMYNTPTKPSVL</sequence>
<evidence type="ECO:0000256" key="1">
    <source>
        <dbReference type="SAM" id="MobiDB-lite"/>
    </source>
</evidence>